<reference evidence="2" key="1">
    <citation type="submission" date="2013-03" db="EMBL/GenBank/DDBJ databases">
        <title>The Genome Sequence of Anopheles minimus MINIMUS1.</title>
        <authorList>
            <consortium name="The Broad Institute Genomics Platform"/>
            <person name="Neafsey D.E."/>
            <person name="Walton C."/>
            <person name="Walker B."/>
            <person name="Young S.K."/>
            <person name="Zeng Q."/>
            <person name="Gargeya S."/>
            <person name="Fitzgerald M."/>
            <person name="Haas B."/>
            <person name="Abouelleil A."/>
            <person name="Allen A.W."/>
            <person name="Alvarado L."/>
            <person name="Arachchi H.M."/>
            <person name="Berlin A.M."/>
            <person name="Chapman S.B."/>
            <person name="Gainer-Dewar J."/>
            <person name="Goldberg J."/>
            <person name="Griggs A."/>
            <person name="Gujja S."/>
            <person name="Hansen M."/>
            <person name="Howarth C."/>
            <person name="Imamovic A."/>
            <person name="Ireland A."/>
            <person name="Larimer J."/>
            <person name="McCowan C."/>
            <person name="Murphy C."/>
            <person name="Pearson M."/>
            <person name="Poon T.W."/>
            <person name="Priest M."/>
            <person name="Roberts A."/>
            <person name="Saif S."/>
            <person name="Shea T."/>
            <person name="Sisk P."/>
            <person name="Sykes S."/>
            <person name="Wortman J."/>
            <person name="Nusbaum C."/>
            <person name="Birren B."/>
        </authorList>
    </citation>
    <scope>NUCLEOTIDE SEQUENCE [LARGE SCALE GENOMIC DNA]</scope>
    <source>
        <strain evidence="2">MINIMUS1</strain>
    </source>
</reference>
<keyword evidence="2" id="KW-1185">Reference proteome</keyword>
<protein>
    <submittedName>
        <fullName evidence="1">Uncharacterized protein</fullName>
    </submittedName>
</protein>
<name>A0A182WNJ8_9DIPT</name>
<sequence length="38" mass="4332">MKLETVSDSSNMDPFETVSLFFKNTKCEVKMAMSIKIT</sequence>
<reference evidence="1" key="2">
    <citation type="submission" date="2020-05" db="UniProtKB">
        <authorList>
            <consortium name="EnsemblMetazoa"/>
        </authorList>
    </citation>
    <scope>IDENTIFICATION</scope>
    <source>
        <strain evidence="1">MINIMUS1</strain>
    </source>
</reference>
<organism evidence="1 2">
    <name type="scientific">Anopheles minimus</name>
    <dbReference type="NCBI Taxonomy" id="112268"/>
    <lineage>
        <taxon>Eukaryota</taxon>
        <taxon>Metazoa</taxon>
        <taxon>Ecdysozoa</taxon>
        <taxon>Arthropoda</taxon>
        <taxon>Hexapoda</taxon>
        <taxon>Insecta</taxon>
        <taxon>Pterygota</taxon>
        <taxon>Neoptera</taxon>
        <taxon>Endopterygota</taxon>
        <taxon>Diptera</taxon>
        <taxon>Nematocera</taxon>
        <taxon>Culicoidea</taxon>
        <taxon>Culicidae</taxon>
        <taxon>Anophelinae</taxon>
        <taxon>Anopheles</taxon>
    </lineage>
</organism>
<evidence type="ECO:0000313" key="1">
    <source>
        <dbReference type="EnsemblMetazoa" id="AMIN014285-PA"/>
    </source>
</evidence>
<dbReference type="Proteomes" id="UP000075920">
    <property type="component" value="Unassembled WGS sequence"/>
</dbReference>
<accession>A0A182WNJ8</accession>
<proteinExistence type="predicted"/>
<dbReference type="AlphaFoldDB" id="A0A182WNJ8"/>
<evidence type="ECO:0000313" key="2">
    <source>
        <dbReference type="Proteomes" id="UP000075920"/>
    </source>
</evidence>
<dbReference type="EnsemblMetazoa" id="AMIN014285-RA">
    <property type="protein sequence ID" value="AMIN014285-PA"/>
    <property type="gene ID" value="AMIN014285"/>
</dbReference>
<dbReference type="VEuPathDB" id="VectorBase:AMIN014285"/>